<evidence type="ECO:0000256" key="1">
    <source>
        <dbReference type="ARBA" id="ARBA00004141"/>
    </source>
</evidence>
<protein>
    <submittedName>
        <fullName evidence="7">Membrane protein</fullName>
    </submittedName>
</protein>
<evidence type="ECO:0000256" key="3">
    <source>
        <dbReference type="ARBA" id="ARBA00022989"/>
    </source>
</evidence>
<dbReference type="Pfam" id="PF04138">
    <property type="entry name" value="GtrA_DPMS_TM"/>
    <property type="match status" value="1"/>
</dbReference>
<evidence type="ECO:0000256" key="5">
    <source>
        <dbReference type="SAM" id="Phobius"/>
    </source>
</evidence>
<reference evidence="7 8" key="1">
    <citation type="submission" date="2014-02" db="EMBL/GenBank/DDBJ databases">
        <title>Genome sequence of Xanthomonas axonopodis DSM 3585 (T).</title>
        <authorList>
            <person name="Midha S."/>
            <person name="Patil P.B."/>
        </authorList>
    </citation>
    <scope>NUCLEOTIDE SEQUENCE [LARGE SCALE GENOMIC DNA]</scope>
    <source>
        <strain evidence="7 8">DSM 3585</strain>
    </source>
</reference>
<dbReference type="Proteomes" id="UP000054035">
    <property type="component" value="Unassembled WGS sequence"/>
</dbReference>
<feature type="domain" description="GtrA/DPMS transmembrane" evidence="6">
    <location>
        <begin position="9"/>
        <end position="128"/>
    </location>
</feature>
<feature type="transmembrane region" description="Helical" evidence="5">
    <location>
        <begin position="68"/>
        <end position="94"/>
    </location>
</feature>
<feature type="transmembrane region" description="Helical" evidence="5">
    <location>
        <begin position="31"/>
        <end position="56"/>
    </location>
</feature>
<sequence>MIERRFVLFVAASGVAAVANFSSRIAFNQFIGYVPAIVLAYLVGMVTAFLLNRSYVFKDANKQLAKQIFWFVAVNALALLQTLVISLVLSHYVFLWIGLIFYPETFAHALGIIAPAIASYFGHKHLTFSKSGEYHK</sequence>
<evidence type="ECO:0000259" key="6">
    <source>
        <dbReference type="Pfam" id="PF04138"/>
    </source>
</evidence>
<keyword evidence="3 5" id="KW-1133">Transmembrane helix</keyword>
<organism evidence="7 8">
    <name type="scientific">Xanthomonas axonopodis</name>
    <dbReference type="NCBI Taxonomy" id="53413"/>
    <lineage>
        <taxon>Bacteria</taxon>
        <taxon>Pseudomonadati</taxon>
        <taxon>Pseudomonadota</taxon>
        <taxon>Gammaproteobacteria</taxon>
        <taxon>Lysobacterales</taxon>
        <taxon>Lysobacteraceae</taxon>
        <taxon>Xanthomonas</taxon>
    </lineage>
</organism>
<feature type="transmembrane region" description="Helical" evidence="5">
    <location>
        <begin position="100"/>
        <end position="121"/>
    </location>
</feature>
<dbReference type="OrthoDB" id="7060875at2"/>
<gene>
    <name evidence="7" type="ORF">XAXN_01205</name>
</gene>
<dbReference type="GO" id="GO:0016020">
    <property type="term" value="C:membrane"/>
    <property type="evidence" value="ECO:0007669"/>
    <property type="project" value="UniProtKB-SubCell"/>
</dbReference>
<keyword evidence="4 5" id="KW-0472">Membrane</keyword>
<name>A0A0P6VEJ2_9XANT</name>
<accession>A0A0P6VEJ2</accession>
<proteinExistence type="predicted"/>
<evidence type="ECO:0000256" key="2">
    <source>
        <dbReference type="ARBA" id="ARBA00022692"/>
    </source>
</evidence>
<comment type="subcellular location">
    <subcellularLocation>
        <location evidence="1">Membrane</location>
        <topology evidence="1">Multi-pass membrane protein</topology>
    </subcellularLocation>
</comment>
<dbReference type="RefSeq" id="WP_054318191.1">
    <property type="nucleotide sequence ID" value="NZ_JFAQ01000013.1"/>
</dbReference>
<dbReference type="InterPro" id="IPR007267">
    <property type="entry name" value="GtrA_DPMS_TM"/>
</dbReference>
<comment type="caution">
    <text evidence="7">The sequence shown here is derived from an EMBL/GenBank/DDBJ whole genome shotgun (WGS) entry which is preliminary data.</text>
</comment>
<dbReference type="EMBL" id="JFAQ01000013">
    <property type="protein sequence ID" value="KPL50444.1"/>
    <property type="molecule type" value="Genomic_DNA"/>
</dbReference>
<evidence type="ECO:0000313" key="8">
    <source>
        <dbReference type="Proteomes" id="UP000054035"/>
    </source>
</evidence>
<keyword evidence="2 5" id="KW-0812">Transmembrane</keyword>
<dbReference type="AlphaFoldDB" id="A0A0P6VEJ2"/>
<dbReference type="PATRIC" id="fig|53413.25.peg.650"/>
<evidence type="ECO:0000313" key="7">
    <source>
        <dbReference type="EMBL" id="KPL50444.1"/>
    </source>
</evidence>
<evidence type="ECO:0000256" key="4">
    <source>
        <dbReference type="ARBA" id="ARBA00023136"/>
    </source>
</evidence>
<dbReference type="GO" id="GO:0000271">
    <property type="term" value="P:polysaccharide biosynthetic process"/>
    <property type="evidence" value="ECO:0007669"/>
    <property type="project" value="InterPro"/>
</dbReference>